<dbReference type="Gene3D" id="1.10.10.10">
    <property type="entry name" value="Winged helix-like DNA-binding domain superfamily/Winged helix DNA-binding domain"/>
    <property type="match status" value="1"/>
</dbReference>
<evidence type="ECO:0000313" key="1">
    <source>
        <dbReference type="EMBL" id="CAH65793.1"/>
    </source>
</evidence>
<dbReference type="EMBL" id="AJ852506">
    <property type="protein sequence ID" value="CAH65793.1"/>
    <property type="molecule type" value="Genomic_DNA"/>
</dbReference>
<dbReference type="InterPro" id="IPR008848">
    <property type="entry name" value="Plasmid_regulator_arc"/>
</dbReference>
<dbReference type="AlphaFoldDB" id="Q5DVD9"/>
<proteinExistence type="predicted"/>
<reference evidence="1" key="1">
    <citation type="journal article" date="2005" name="Archaea">
        <title>Novel RepA-MCM proteins encoded in plasmids pTAU4, pORA1 and pTIK4 from Sulfolobus neozealandicus.</title>
        <authorList>
            <person name="Greve B."/>
            <person name="Jensen S."/>
            <person name="Phan H."/>
            <person name="Brugger K."/>
            <person name="Zillig W."/>
            <person name="She Q."/>
            <person name="Garrett R."/>
        </authorList>
    </citation>
    <scope>NUCLEOTIDE SEQUENCE</scope>
    <source>
        <strain evidence="1">4/2</strain>
        <plasmid evidence="1">pTIK4</plasmid>
    </source>
</reference>
<dbReference type="SUPFAM" id="SSF46785">
    <property type="entry name" value="Winged helix' DNA-binding domain"/>
    <property type="match status" value="1"/>
</dbReference>
<protein>
    <submittedName>
        <fullName evidence="1">PlrA plasmid regulatory protein</fullName>
    </submittedName>
</protein>
<name>Q5DVD9_9CREN</name>
<geneLocation type="plasmid" evidence="1">
    <name>pTIK4</name>
</geneLocation>
<dbReference type="Pfam" id="PF05584">
    <property type="entry name" value="Sulfolobus_pRN"/>
    <property type="match status" value="1"/>
</dbReference>
<dbReference type="InterPro" id="IPR036388">
    <property type="entry name" value="WH-like_DNA-bd_sf"/>
</dbReference>
<organism evidence="1">
    <name type="scientific">Sulfolobus neozealandicus</name>
    <dbReference type="NCBI Taxonomy" id="299422"/>
    <lineage>
        <taxon>Archaea</taxon>
        <taxon>Thermoproteota</taxon>
        <taxon>Thermoprotei</taxon>
        <taxon>Sulfolobales</taxon>
        <taxon>Sulfolobaceae</taxon>
        <taxon>Sulfolobus</taxon>
    </lineage>
</organism>
<accession>Q5DVD9</accession>
<sequence length="72" mass="8404">MEAKKLTRTQLIIAILSSAPGHCLSYRELLEKTGLTESQLKVYIHRLKAKGIIESEWITKDKKRERIYCLKM</sequence>
<dbReference type="InterPro" id="IPR036390">
    <property type="entry name" value="WH_DNA-bd_sf"/>
</dbReference>
<keyword evidence="1" id="KW-0614">Plasmid</keyword>